<dbReference type="AlphaFoldDB" id="G9EQD9"/>
<proteinExistence type="predicted"/>
<dbReference type="Pfam" id="PF14706">
    <property type="entry name" value="Tnp_DNA_bind"/>
    <property type="match status" value="1"/>
</dbReference>
<dbReference type="InterPro" id="IPR054836">
    <property type="entry name" value="Tn5_transposase"/>
</dbReference>
<evidence type="ECO:0000259" key="3">
    <source>
        <dbReference type="Pfam" id="PF14706"/>
    </source>
</evidence>
<dbReference type="Pfam" id="PF01609">
    <property type="entry name" value="DDE_Tnp_1"/>
    <property type="match status" value="1"/>
</dbReference>
<dbReference type="GO" id="GO:0004803">
    <property type="term" value="F:transposase activity"/>
    <property type="evidence" value="ECO:0007669"/>
    <property type="project" value="InterPro"/>
</dbReference>
<sequence>MDNFELKYKEEQGLNSDLDNDWIEEELSNTCLKDERLRKRFRVLLEQLWNGIGQTIPFVCQDWANTKAAYRFLSNDRIKEEQLLAGHFQLTKRRVEAHQGEWILVIQDTTEFSFQRENKEAIGITRIVPTGVDLFGKPIQYKKCGILMHSSLAISDTGLPLGLTAIKFWTREQFKGTNALKRHINPTRIPIEQKESYRWLENLKQSTALLQEPKRCVHIGDRESDIYELFCIAQELGTHFLVRTCVNRLIENGSSTIADKMSSVEVKGLHRIELQDADGNKTEIPLAIKYQQINVFPPIGKQKKYPSLSLTIIHAEEEQDPTNRDKIVWKLATNLPITSLEQAIEKLDWYALRWRIETFHKILKSGCKAEASKLRTAQRISNLIAIFCILSWRIFWMTMINRCSPNASPQLVFTSEEIHLLDKLVKGNIQNERRIKNLSYYLTKVAQLGGYLARKSDPPPGNIVMWRGLSRLTDIAIGFKLAEKISYG</sequence>
<dbReference type="NCBIfam" id="NF033590">
    <property type="entry name" value="transpos_IS4_3"/>
    <property type="match status" value="1"/>
</dbReference>
<keyword evidence="5" id="KW-1185">Reference proteome</keyword>
<evidence type="ECO:0000259" key="1">
    <source>
        <dbReference type="Pfam" id="PF01609"/>
    </source>
</evidence>
<dbReference type="InterPro" id="IPR002559">
    <property type="entry name" value="Transposase_11"/>
</dbReference>
<dbReference type="STRING" id="658187.LDG_7486"/>
<dbReference type="InterPro" id="IPR047768">
    <property type="entry name" value="Tn5p-like"/>
</dbReference>
<gene>
    <name evidence="4" type="ORF">LDG_7486</name>
</gene>
<feature type="domain" description="Transposase Tn5 dimerisation" evidence="2">
    <location>
        <begin position="390"/>
        <end position="482"/>
    </location>
</feature>
<feature type="domain" description="Transposase Tn5-like N-terminal" evidence="3">
    <location>
        <begin position="20"/>
        <end position="78"/>
    </location>
</feature>
<dbReference type="PANTHER" id="PTHR37319">
    <property type="entry name" value="TRANSPOSASE"/>
    <property type="match status" value="1"/>
</dbReference>
<dbReference type="GO" id="GO:0003677">
    <property type="term" value="F:DNA binding"/>
    <property type="evidence" value="ECO:0007669"/>
    <property type="project" value="InterPro"/>
</dbReference>
<dbReference type="Gene3D" id="1.10.740.10">
    <property type="entry name" value="Transferase Inhibitor Protein From Tn5, Chain"/>
    <property type="match status" value="1"/>
</dbReference>
<evidence type="ECO:0008006" key="6">
    <source>
        <dbReference type="Google" id="ProtNLM"/>
    </source>
</evidence>
<dbReference type="RefSeq" id="WP_006871394.1">
    <property type="nucleotide sequence ID" value="NZ_JH413829.1"/>
</dbReference>
<dbReference type="Pfam" id="PF02281">
    <property type="entry name" value="Dimer_Tnp_Tn5"/>
    <property type="match status" value="1"/>
</dbReference>
<dbReference type="SUPFAM" id="SSF53098">
    <property type="entry name" value="Ribonuclease H-like"/>
    <property type="match status" value="1"/>
</dbReference>
<accession>G9EQD9</accession>
<dbReference type="Gene3D" id="1.10.246.40">
    <property type="entry name" value="Tn5 transposase, domain 1"/>
    <property type="match status" value="1"/>
</dbReference>
<evidence type="ECO:0000313" key="4">
    <source>
        <dbReference type="EMBL" id="EHL30534.1"/>
    </source>
</evidence>
<evidence type="ECO:0000313" key="5">
    <source>
        <dbReference type="Proteomes" id="UP000002770"/>
    </source>
</evidence>
<evidence type="ECO:0000259" key="2">
    <source>
        <dbReference type="Pfam" id="PF02281"/>
    </source>
</evidence>
<dbReference type="Gene3D" id="3.90.350.10">
    <property type="entry name" value="Transposase Inhibitor Protein From Tn5, Chain A, domain 1"/>
    <property type="match status" value="1"/>
</dbReference>
<dbReference type="InterPro" id="IPR038215">
    <property type="entry name" value="TN5-like_N_sf"/>
</dbReference>
<dbReference type="InterPro" id="IPR014735">
    <property type="entry name" value="Transposase_Tn5-like_N"/>
</dbReference>
<dbReference type="PANTHER" id="PTHR37319:SF1">
    <property type="entry name" value="TRANSPOSASE TN5 DIMERISATION DOMAIN-CONTAINING PROTEIN"/>
    <property type="match status" value="1"/>
</dbReference>
<reference evidence="4 5" key="1">
    <citation type="journal article" date="2011" name="BMC Genomics">
        <title>Insight into cross-talk between intra-amoebal pathogens.</title>
        <authorList>
            <person name="Gimenez G."/>
            <person name="Bertelli C."/>
            <person name="Moliner C."/>
            <person name="Robert C."/>
            <person name="Raoult D."/>
            <person name="Fournier P.E."/>
            <person name="Greub G."/>
        </authorList>
    </citation>
    <scope>NUCLEOTIDE SEQUENCE [LARGE SCALE GENOMIC DNA]</scope>
    <source>
        <strain evidence="4 5">LLAP12</strain>
    </source>
</reference>
<dbReference type="EMBL" id="JH413829">
    <property type="protein sequence ID" value="EHL30534.1"/>
    <property type="molecule type" value="Genomic_DNA"/>
</dbReference>
<dbReference type="Proteomes" id="UP000002770">
    <property type="component" value="Unassembled WGS sequence"/>
</dbReference>
<dbReference type="GO" id="GO:0006313">
    <property type="term" value="P:DNA transposition"/>
    <property type="evidence" value="ECO:0007669"/>
    <property type="project" value="InterPro"/>
</dbReference>
<dbReference type="InterPro" id="IPR014737">
    <property type="entry name" value="Transposase_Tn5-like_C"/>
</dbReference>
<dbReference type="HOGENOM" id="CLU_045115_0_0_6"/>
<name>G9EQD9_9GAMM</name>
<dbReference type="InterPro" id="IPR003201">
    <property type="entry name" value="Transposase_Tn5"/>
</dbReference>
<dbReference type="InterPro" id="IPR012337">
    <property type="entry name" value="RNaseH-like_sf"/>
</dbReference>
<dbReference type="eggNOG" id="COG3385">
    <property type="taxonomic scope" value="Bacteria"/>
</dbReference>
<protein>
    <recommendedName>
        <fullName evidence="6">Transposase Tn5-like N-terminal domain-containing protein</fullName>
    </recommendedName>
</protein>
<organism evidence="4 5">
    <name type="scientific">Legionella drancourtii LLAP12</name>
    <dbReference type="NCBI Taxonomy" id="658187"/>
    <lineage>
        <taxon>Bacteria</taxon>
        <taxon>Pseudomonadati</taxon>
        <taxon>Pseudomonadota</taxon>
        <taxon>Gammaproteobacteria</taxon>
        <taxon>Legionellales</taxon>
        <taxon>Legionellaceae</taxon>
        <taxon>Legionella</taxon>
    </lineage>
</organism>
<dbReference type="InParanoid" id="G9EQD9"/>
<feature type="domain" description="Transposase IS4-like" evidence="1">
    <location>
        <begin position="315"/>
        <end position="389"/>
    </location>
</feature>